<dbReference type="InterPro" id="IPR051045">
    <property type="entry name" value="TonB-dependent_transducer"/>
</dbReference>
<dbReference type="GO" id="GO:0005886">
    <property type="term" value="C:plasma membrane"/>
    <property type="evidence" value="ECO:0007669"/>
    <property type="project" value="UniProtKB-SubCell"/>
</dbReference>
<keyword evidence="3" id="KW-0813">Transport</keyword>
<dbReference type="AlphaFoldDB" id="A0A1F5RGN1"/>
<dbReference type="GO" id="GO:0015031">
    <property type="term" value="P:protein transport"/>
    <property type="evidence" value="ECO:0007669"/>
    <property type="project" value="UniProtKB-KW"/>
</dbReference>
<dbReference type="Gene3D" id="3.30.1150.10">
    <property type="match status" value="1"/>
</dbReference>
<protein>
    <recommendedName>
        <fullName evidence="11">TonB C-terminal domain-containing protein</fullName>
    </recommendedName>
</protein>
<dbReference type="PANTHER" id="PTHR33446">
    <property type="entry name" value="PROTEIN TONB-RELATED"/>
    <property type="match status" value="1"/>
</dbReference>
<keyword evidence="9 10" id="KW-0472">Membrane</keyword>
<evidence type="ECO:0000256" key="2">
    <source>
        <dbReference type="ARBA" id="ARBA00006555"/>
    </source>
</evidence>
<dbReference type="Proteomes" id="UP000177230">
    <property type="component" value="Unassembled WGS sequence"/>
</dbReference>
<proteinExistence type="inferred from homology"/>
<dbReference type="PANTHER" id="PTHR33446:SF2">
    <property type="entry name" value="PROTEIN TONB"/>
    <property type="match status" value="1"/>
</dbReference>
<feature type="domain" description="TonB C-terminal" evidence="11">
    <location>
        <begin position="180"/>
        <end position="272"/>
    </location>
</feature>
<accession>A0A1F5RGN1</accession>
<evidence type="ECO:0000256" key="10">
    <source>
        <dbReference type="SAM" id="Phobius"/>
    </source>
</evidence>
<dbReference type="NCBIfam" id="TIGR01352">
    <property type="entry name" value="tonB_Cterm"/>
    <property type="match status" value="1"/>
</dbReference>
<evidence type="ECO:0000256" key="1">
    <source>
        <dbReference type="ARBA" id="ARBA00004383"/>
    </source>
</evidence>
<comment type="similarity">
    <text evidence="2">Belongs to the TonB family.</text>
</comment>
<evidence type="ECO:0000256" key="7">
    <source>
        <dbReference type="ARBA" id="ARBA00022927"/>
    </source>
</evidence>
<feature type="transmembrane region" description="Helical" evidence="10">
    <location>
        <begin position="47"/>
        <end position="71"/>
    </location>
</feature>
<evidence type="ECO:0000256" key="5">
    <source>
        <dbReference type="ARBA" id="ARBA00022519"/>
    </source>
</evidence>
<comment type="subcellular location">
    <subcellularLocation>
        <location evidence="1">Cell inner membrane</location>
        <topology evidence="1">Single-pass membrane protein</topology>
        <orientation evidence="1">Periplasmic side</orientation>
    </subcellularLocation>
</comment>
<evidence type="ECO:0000256" key="8">
    <source>
        <dbReference type="ARBA" id="ARBA00022989"/>
    </source>
</evidence>
<sequence length="272" mass="29125">MSHYIWLFPMAGVLIGFALSSAFLRLKPAFSKGYTRNNYGPIESNDLKLGLLFTVYGLVLVMLCSTGYSAYRNIIQARNDSGKFIPGGDIIRIPVGLIPPPPRLDDRFVDPVIPGPAAVDAPMPGIPTPVPDALATDDGGFSQRDLNNAMVANAVNTDSIKGPVEFVKDNDIPVSGAYQELSKAPELIKSVKPVYPSICIAAQAQGRVFLNLLLDYDGHIMKVEIVRSSGNTALDEAAVAAAGQFIFSPALASSGRAVRVWLAYPITFTLGK</sequence>
<dbReference type="EMBL" id="MFFM01000024">
    <property type="protein sequence ID" value="OGF13201.1"/>
    <property type="molecule type" value="Genomic_DNA"/>
</dbReference>
<evidence type="ECO:0000256" key="6">
    <source>
        <dbReference type="ARBA" id="ARBA00022692"/>
    </source>
</evidence>
<keyword evidence="8 10" id="KW-1133">Transmembrane helix</keyword>
<evidence type="ECO:0000256" key="4">
    <source>
        <dbReference type="ARBA" id="ARBA00022475"/>
    </source>
</evidence>
<comment type="caution">
    <text evidence="12">The sequence shown here is derived from an EMBL/GenBank/DDBJ whole genome shotgun (WGS) entry which is preliminary data.</text>
</comment>
<feature type="transmembrane region" description="Helical" evidence="10">
    <location>
        <begin position="6"/>
        <end position="26"/>
    </location>
</feature>
<evidence type="ECO:0000259" key="11">
    <source>
        <dbReference type="PROSITE" id="PS52015"/>
    </source>
</evidence>
<gene>
    <name evidence="12" type="ORF">A2024_09945</name>
</gene>
<reference evidence="12 13" key="1">
    <citation type="journal article" date="2016" name="Nat. Commun.">
        <title>Thousands of microbial genomes shed light on interconnected biogeochemical processes in an aquifer system.</title>
        <authorList>
            <person name="Anantharaman K."/>
            <person name="Brown C.T."/>
            <person name="Hug L.A."/>
            <person name="Sharon I."/>
            <person name="Castelle C.J."/>
            <person name="Probst A.J."/>
            <person name="Thomas B.C."/>
            <person name="Singh A."/>
            <person name="Wilkins M.J."/>
            <person name="Karaoz U."/>
            <person name="Brodie E.L."/>
            <person name="Williams K.H."/>
            <person name="Hubbard S.S."/>
            <person name="Banfield J.F."/>
        </authorList>
    </citation>
    <scope>NUCLEOTIDE SEQUENCE [LARGE SCALE GENOMIC DNA]</scope>
</reference>
<organism evidence="12 13">
    <name type="scientific">Candidatus Edwardsbacteria bacterium GWF2_54_11</name>
    <dbReference type="NCBI Taxonomy" id="1817851"/>
    <lineage>
        <taxon>Bacteria</taxon>
        <taxon>Candidatus Edwardsiibacteriota</taxon>
    </lineage>
</organism>
<keyword evidence="6 10" id="KW-0812">Transmembrane</keyword>
<evidence type="ECO:0000313" key="12">
    <source>
        <dbReference type="EMBL" id="OGF13201.1"/>
    </source>
</evidence>
<name>A0A1F5RGN1_9BACT</name>
<dbReference type="GO" id="GO:0055085">
    <property type="term" value="P:transmembrane transport"/>
    <property type="evidence" value="ECO:0007669"/>
    <property type="project" value="InterPro"/>
</dbReference>
<keyword evidence="7" id="KW-0653">Protein transport</keyword>
<keyword evidence="4" id="KW-1003">Cell membrane</keyword>
<dbReference type="SUPFAM" id="SSF74653">
    <property type="entry name" value="TolA/TonB C-terminal domain"/>
    <property type="match status" value="1"/>
</dbReference>
<dbReference type="PROSITE" id="PS52015">
    <property type="entry name" value="TONB_CTD"/>
    <property type="match status" value="1"/>
</dbReference>
<evidence type="ECO:0000256" key="9">
    <source>
        <dbReference type="ARBA" id="ARBA00023136"/>
    </source>
</evidence>
<dbReference type="InterPro" id="IPR037682">
    <property type="entry name" value="TonB_C"/>
</dbReference>
<keyword evidence="5" id="KW-0997">Cell inner membrane</keyword>
<dbReference type="InterPro" id="IPR006260">
    <property type="entry name" value="TonB/TolA_C"/>
</dbReference>
<evidence type="ECO:0000313" key="13">
    <source>
        <dbReference type="Proteomes" id="UP000177230"/>
    </source>
</evidence>
<dbReference type="Pfam" id="PF03544">
    <property type="entry name" value="TonB_C"/>
    <property type="match status" value="1"/>
</dbReference>
<evidence type="ECO:0000256" key="3">
    <source>
        <dbReference type="ARBA" id="ARBA00022448"/>
    </source>
</evidence>